<name>G4MPQ5_PYRO7</name>
<keyword evidence="3" id="KW-1185">Reference proteome</keyword>
<reference key="2">
    <citation type="submission" date="2011-05" db="EMBL/GenBank/DDBJ databases">
        <title>The Genome Sequence of Magnaporthe oryzae 70-15.</title>
        <authorList>
            <consortium name="The Broad Institute Genome Sequencing Platform"/>
            <person name="Ma L.-J."/>
            <person name="Dead R."/>
            <person name="Young S.K."/>
            <person name="Zeng Q."/>
            <person name="Gargeya S."/>
            <person name="Fitzgerald M."/>
            <person name="Haas B."/>
            <person name="Abouelleil A."/>
            <person name="Alvarado L."/>
            <person name="Arachchi H.M."/>
            <person name="Berlin A."/>
            <person name="Brown A."/>
            <person name="Chapman S.B."/>
            <person name="Chen Z."/>
            <person name="Dunbar C."/>
            <person name="Freedman E."/>
            <person name="Gearin G."/>
            <person name="Gellesch M."/>
            <person name="Goldberg J."/>
            <person name="Griggs A."/>
            <person name="Gujja S."/>
            <person name="Heiman D."/>
            <person name="Howarth C."/>
            <person name="Larson L."/>
            <person name="Lui A."/>
            <person name="MacDonald P.J.P."/>
            <person name="Mehta T."/>
            <person name="Montmayeur A."/>
            <person name="Murphy C."/>
            <person name="Neiman D."/>
            <person name="Pearson M."/>
            <person name="Priest M."/>
            <person name="Roberts A."/>
            <person name="Saif S."/>
            <person name="Shea T."/>
            <person name="Shenoy N."/>
            <person name="Sisk P."/>
            <person name="Stolte C."/>
            <person name="Sykes S."/>
            <person name="Yandava C."/>
            <person name="Wortman J."/>
            <person name="Nusbaum C."/>
            <person name="Birren B."/>
        </authorList>
    </citation>
    <scope>NUCLEOTIDE SEQUENCE</scope>
    <source>
        <strain>70-15</strain>
    </source>
</reference>
<dbReference type="AlphaFoldDB" id="G4MPQ5"/>
<protein>
    <submittedName>
        <fullName evidence="2">Uncharacterized protein</fullName>
    </submittedName>
</protein>
<dbReference type="VEuPathDB" id="FungiDB:MGG_16075"/>
<feature type="region of interest" description="Disordered" evidence="1">
    <location>
        <begin position="1"/>
        <end position="20"/>
    </location>
</feature>
<dbReference type="HOGENOM" id="CLU_2979565_0_0_1"/>
<reference evidence="2 3" key="1">
    <citation type="journal article" date="2005" name="Nature">
        <title>The genome sequence of the rice blast fungus Magnaporthe grisea.</title>
        <authorList>
            <person name="Dean R.A."/>
            <person name="Talbot N.J."/>
            <person name="Ebbole D.J."/>
            <person name="Farman M.L."/>
            <person name="Mitchell T.K."/>
            <person name="Orbach M.J."/>
            <person name="Thon M."/>
            <person name="Kulkarni R."/>
            <person name="Xu J.R."/>
            <person name="Pan H."/>
            <person name="Read N.D."/>
            <person name="Lee Y.H."/>
            <person name="Carbone I."/>
            <person name="Brown D."/>
            <person name="Oh Y.Y."/>
            <person name="Donofrio N."/>
            <person name="Jeong J.S."/>
            <person name="Soanes D.M."/>
            <person name="Djonovic S."/>
            <person name="Kolomiets E."/>
            <person name="Rehmeyer C."/>
            <person name="Li W."/>
            <person name="Harding M."/>
            <person name="Kim S."/>
            <person name="Lebrun M.H."/>
            <person name="Bohnert H."/>
            <person name="Coughlan S."/>
            <person name="Butler J."/>
            <person name="Calvo S."/>
            <person name="Ma L.J."/>
            <person name="Nicol R."/>
            <person name="Purcell S."/>
            <person name="Nusbaum C."/>
            <person name="Galagan J.E."/>
            <person name="Birren B.W."/>
        </authorList>
    </citation>
    <scope>NUCLEOTIDE SEQUENCE [LARGE SCALE GENOMIC DNA]</scope>
    <source>
        <strain evidence="3">70-15 / ATCC MYA-4617 / FGSC 8958</strain>
    </source>
</reference>
<accession>G4MPQ5</accession>
<sequence>MELPHWSSGKRHVPSASGRLEGMTLLRRSSSHQPFRQASIIVQFTNIERQYLACGIGG</sequence>
<dbReference type="RefSeq" id="XP_003709016.1">
    <property type="nucleotide sequence ID" value="XM_003708968.1"/>
</dbReference>
<dbReference type="EMBL" id="CM001231">
    <property type="protein sequence ID" value="EHA56404.1"/>
    <property type="molecule type" value="Genomic_DNA"/>
</dbReference>
<organism evidence="2 3">
    <name type="scientific">Pyricularia oryzae (strain 70-15 / ATCC MYA-4617 / FGSC 8958)</name>
    <name type="common">Rice blast fungus</name>
    <name type="synonym">Magnaporthe oryzae</name>
    <dbReference type="NCBI Taxonomy" id="242507"/>
    <lineage>
        <taxon>Eukaryota</taxon>
        <taxon>Fungi</taxon>
        <taxon>Dikarya</taxon>
        <taxon>Ascomycota</taxon>
        <taxon>Pezizomycotina</taxon>
        <taxon>Sordariomycetes</taxon>
        <taxon>Sordariomycetidae</taxon>
        <taxon>Magnaporthales</taxon>
        <taxon>Pyriculariaceae</taxon>
        <taxon>Pyricularia</taxon>
    </lineage>
</organism>
<evidence type="ECO:0000313" key="2">
    <source>
        <dbReference type="EMBL" id="EHA56404.1"/>
    </source>
</evidence>
<dbReference type="KEGG" id="mgr:MGG_16075"/>
<dbReference type="GeneID" id="12984310"/>
<gene>
    <name evidence="2" type="ORF">MGG_16075</name>
</gene>
<dbReference type="InParanoid" id="G4MPQ5"/>
<evidence type="ECO:0000256" key="1">
    <source>
        <dbReference type="SAM" id="MobiDB-lite"/>
    </source>
</evidence>
<evidence type="ECO:0000313" key="3">
    <source>
        <dbReference type="Proteomes" id="UP000009058"/>
    </source>
</evidence>
<proteinExistence type="predicted"/>
<dbReference type="Proteomes" id="UP000009058">
    <property type="component" value="Chromosome 1"/>
</dbReference>